<evidence type="ECO:0000313" key="2">
    <source>
        <dbReference type="EMBL" id="NHM14618.1"/>
    </source>
</evidence>
<feature type="domain" description="AAA+ ATPase" evidence="1">
    <location>
        <begin position="32"/>
        <end position="188"/>
    </location>
</feature>
<evidence type="ECO:0000259" key="1">
    <source>
        <dbReference type="SMART" id="SM00382"/>
    </source>
</evidence>
<dbReference type="InterPro" id="IPR003593">
    <property type="entry name" value="AAA+_ATPase"/>
</dbReference>
<dbReference type="InterPro" id="IPR003959">
    <property type="entry name" value="ATPase_AAA_core"/>
</dbReference>
<dbReference type="SMART" id="SM00382">
    <property type="entry name" value="AAA"/>
    <property type="match status" value="1"/>
</dbReference>
<name>A0A9E6MQW6_9ACTN</name>
<dbReference type="InterPro" id="IPR027417">
    <property type="entry name" value="P-loop_NTPase"/>
</dbReference>
<gene>
    <name evidence="2" type="ORF">GMI68_07560</name>
    <name evidence="3" type="ORF">J7S26_08390</name>
</gene>
<dbReference type="SUPFAM" id="SSF52540">
    <property type="entry name" value="P-loop containing nucleoside triphosphate hydrolases"/>
    <property type="match status" value="1"/>
</dbReference>
<dbReference type="RefSeq" id="WP_166339950.1">
    <property type="nucleotide sequence ID" value="NZ_CP072829.1"/>
</dbReference>
<dbReference type="CDD" id="cd00009">
    <property type="entry name" value="AAA"/>
    <property type="match status" value="1"/>
</dbReference>
<accession>A0A9E6MQW6</accession>
<dbReference type="Proteomes" id="UP000671910">
    <property type="component" value="Chromosome"/>
</dbReference>
<organism evidence="3 5">
    <name type="scientific">Xiamenia xianingshaonis</name>
    <dbReference type="NCBI Taxonomy" id="2682776"/>
    <lineage>
        <taxon>Bacteria</taxon>
        <taxon>Bacillati</taxon>
        <taxon>Actinomycetota</taxon>
        <taxon>Coriobacteriia</taxon>
        <taxon>Eggerthellales</taxon>
        <taxon>Eggerthellaceae</taxon>
        <taxon>Xiamenia</taxon>
    </lineage>
</organism>
<evidence type="ECO:0000313" key="4">
    <source>
        <dbReference type="Proteomes" id="UP000636394"/>
    </source>
</evidence>
<protein>
    <submittedName>
        <fullName evidence="3">AAA family ATPase</fullName>
    </submittedName>
</protein>
<sequence>MNIQQAKEQIRRAMVAYFAKDEFGSYVLPTSRQRPVFLLGAPGIGKTAIMEQIAQELEVGFVSYSMTHHTRQSALGLPFITQKTYGGVEYDVSEYTMSEIIGAVYDAMEATGRREGILFLDEINCVSETLNPAMLQFLQFKTFGRHKVPDGWIVVTAGNPPEYNRTAHDFDIATWDRLKRIEVEPDFEAWRTYALAAGVHPAVLTYLDLERGHFYRVETTVDGTSFVTARGWDDLSAIIKLYEANELPVDELLISQYVQHEEIAKHFSVYFDLFTKYRGDYQIDRIVAGEISDEVVERAQEAGFDERVSLMGLVLDAVSGVVRDAVWEDRATARVYADLVELRDGQQAAEGSAAGAGLRTGEQAGAGVGAGANSELGSENGTNAAGSSVAAAALSLAVREKLAAAQRKLACERGAGLLSDEGVYVLERAIAFFDAAARLDEGTGIEYDQLKALFSDRLDELDRRVAAAGLALDSAFAFTERAFGDGQEMLLLVTDLSVNAYTMAFINDHGCDAYFAHNQALLFFERGTDLASRIGRLEEA</sequence>
<proteinExistence type="predicted"/>
<dbReference type="EMBL" id="WPCR01000009">
    <property type="protein sequence ID" value="NHM14618.1"/>
    <property type="molecule type" value="Genomic_DNA"/>
</dbReference>
<reference evidence="2 4" key="1">
    <citation type="submission" date="2019-11" db="EMBL/GenBank/DDBJ databases">
        <title>Eggerthellaceae novel genus isolated from the rectal contents of marmort.</title>
        <authorList>
            <person name="Zhang G."/>
        </authorList>
    </citation>
    <scope>NUCLEOTIDE SEQUENCE [LARGE SCALE GENOMIC DNA]</scope>
    <source>
        <strain evidence="4">zg-886</strain>
        <strain evidence="2">Zg-886</strain>
    </source>
</reference>
<evidence type="ECO:0000313" key="3">
    <source>
        <dbReference type="EMBL" id="QTU84342.1"/>
    </source>
</evidence>
<evidence type="ECO:0000313" key="5">
    <source>
        <dbReference type="Proteomes" id="UP000671910"/>
    </source>
</evidence>
<dbReference type="Proteomes" id="UP000636394">
    <property type="component" value="Unassembled WGS sequence"/>
</dbReference>
<dbReference type="GO" id="GO:0005524">
    <property type="term" value="F:ATP binding"/>
    <property type="evidence" value="ECO:0007669"/>
    <property type="project" value="InterPro"/>
</dbReference>
<dbReference type="Gene3D" id="3.40.50.300">
    <property type="entry name" value="P-loop containing nucleotide triphosphate hydrolases"/>
    <property type="match status" value="1"/>
</dbReference>
<dbReference type="EMBL" id="CP072829">
    <property type="protein sequence ID" value="QTU84342.1"/>
    <property type="molecule type" value="Genomic_DNA"/>
</dbReference>
<keyword evidence="4" id="KW-1185">Reference proteome</keyword>
<dbReference type="GO" id="GO:0016887">
    <property type="term" value="F:ATP hydrolysis activity"/>
    <property type="evidence" value="ECO:0007669"/>
    <property type="project" value="InterPro"/>
</dbReference>
<dbReference type="KEGG" id="ebz:J7S26_08390"/>
<reference evidence="3" key="2">
    <citation type="submission" date="2021-04" db="EMBL/GenBank/DDBJ databases">
        <title>Novel species in family Eggerthellaceae.</title>
        <authorList>
            <person name="Zhang G."/>
        </authorList>
    </citation>
    <scope>NUCLEOTIDE SEQUENCE</scope>
    <source>
        <strain evidence="3">Zg-886</strain>
    </source>
</reference>
<dbReference type="AlphaFoldDB" id="A0A9E6MQW6"/>
<dbReference type="Pfam" id="PF00004">
    <property type="entry name" value="AAA"/>
    <property type="match status" value="1"/>
</dbReference>